<evidence type="ECO:0000313" key="1">
    <source>
        <dbReference type="EMBL" id="MCF7540839.1"/>
    </source>
</evidence>
<reference evidence="1" key="1">
    <citation type="submission" date="2022-01" db="EMBL/GenBank/DDBJ databases">
        <title>Pseudomonas sp. nov. isolated from Antarctic regolith.</title>
        <authorList>
            <person name="Novakova D."/>
            <person name="Sedlar K."/>
        </authorList>
    </citation>
    <scope>NUCLEOTIDE SEQUENCE</scope>
    <source>
        <strain evidence="1">P2647</strain>
    </source>
</reference>
<sequence length="495" mass="53066">MSTKVTENKDDLASRVPGSFRVTTNLENFDDNNPRVMVDAGVSIYASSGQSTFVCRLSNNVENKQYDLATSTDEIGLIYIYPVNSELAVMRANSGNATVEWDRAAGTLVVTFECESSDTPGFVAKGDLNLDILGFPGLNWMTALANAAPFISSTTRGFISEDRMIISGTTDKPPVLGSYALLSFPAVLKVGTYTVGEPEFDGIQMKFALGDSSVSDAAEGYFELTRYDRAEQSAHGKFEFTTEEEVKITSGQFVIEPEAVGRSARRASVSGTFEATINSKPVQSTQLDSVLGDGQLQVTVFFDGGQLALSMPQGLATGRHPIVPFSQAGVHVVYLGHEVARATAGTLVIESLQWPGPKLAATFDCNDGSANRLVITDARIEIAGVESTVYVQADVNGQAFPAKGFIDVSTPYHYCVIAETENASLLAIQVDKSLEPGTYPLPDTRVIVTYKPPEGERICGKNGSVSLVKEPGGPVSGAFYFDNDGYQVTNGKFSF</sequence>
<name>A0ABS9I0G3_9PSED</name>
<evidence type="ECO:0000313" key="2">
    <source>
        <dbReference type="Proteomes" id="UP001162905"/>
    </source>
</evidence>
<keyword evidence="2" id="KW-1185">Reference proteome</keyword>
<dbReference type="EMBL" id="JAKJXH010000001">
    <property type="protein sequence ID" value="MCF7540839.1"/>
    <property type="molecule type" value="Genomic_DNA"/>
</dbReference>
<organism evidence="1 2">
    <name type="scientific">Pseudomonas petrae</name>
    <dbReference type="NCBI Taxonomy" id="2912190"/>
    <lineage>
        <taxon>Bacteria</taxon>
        <taxon>Pseudomonadati</taxon>
        <taxon>Pseudomonadota</taxon>
        <taxon>Gammaproteobacteria</taxon>
        <taxon>Pseudomonadales</taxon>
        <taxon>Pseudomonadaceae</taxon>
        <taxon>Pseudomonas</taxon>
    </lineage>
</organism>
<protein>
    <submittedName>
        <fullName evidence="1">Uncharacterized protein</fullName>
    </submittedName>
</protein>
<accession>A0ABS9I0G3</accession>
<gene>
    <name evidence="1" type="ORF">L4G47_01205</name>
</gene>
<dbReference type="Proteomes" id="UP001162905">
    <property type="component" value="Unassembled WGS sequence"/>
</dbReference>
<comment type="caution">
    <text evidence="1">The sequence shown here is derived from an EMBL/GenBank/DDBJ whole genome shotgun (WGS) entry which is preliminary data.</text>
</comment>
<dbReference type="RefSeq" id="WP_237250125.1">
    <property type="nucleotide sequence ID" value="NZ_JAKJXE010000006.1"/>
</dbReference>
<proteinExistence type="predicted"/>